<evidence type="ECO:0000313" key="2">
    <source>
        <dbReference type="EMBL" id="QJA47220.1"/>
    </source>
</evidence>
<dbReference type="InterPro" id="IPR041657">
    <property type="entry name" value="HTH_17"/>
</dbReference>
<proteinExistence type="predicted"/>
<dbReference type="Pfam" id="PF12728">
    <property type="entry name" value="HTH_17"/>
    <property type="match status" value="1"/>
</dbReference>
<dbReference type="InterPro" id="IPR010093">
    <property type="entry name" value="SinI_DNA-bd"/>
</dbReference>
<dbReference type="NCBIfam" id="TIGR01764">
    <property type="entry name" value="excise"/>
    <property type="match status" value="1"/>
</dbReference>
<dbReference type="GO" id="GO:0003677">
    <property type="term" value="F:DNA binding"/>
    <property type="evidence" value="ECO:0007669"/>
    <property type="project" value="InterPro"/>
</dbReference>
<dbReference type="EMBL" id="MT144035">
    <property type="protein sequence ID" value="QJA47220.1"/>
    <property type="molecule type" value="Genomic_DNA"/>
</dbReference>
<accession>A0A6H1ZJ47</accession>
<name>A0A6H1ZJ47_9ZZZZ</name>
<dbReference type="AlphaFoldDB" id="A0A6H1ZJ47"/>
<feature type="domain" description="Helix-turn-helix" evidence="1">
    <location>
        <begin position="20"/>
        <end position="66"/>
    </location>
</feature>
<gene>
    <name evidence="2" type="ORF">TM448A00620_0022</name>
</gene>
<dbReference type="InterPro" id="IPR009061">
    <property type="entry name" value="DNA-bd_dom_put_sf"/>
</dbReference>
<evidence type="ECO:0000259" key="1">
    <source>
        <dbReference type="Pfam" id="PF12728"/>
    </source>
</evidence>
<reference evidence="2" key="1">
    <citation type="submission" date="2020-03" db="EMBL/GenBank/DDBJ databases">
        <title>The deep terrestrial virosphere.</title>
        <authorList>
            <person name="Holmfeldt K."/>
            <person name="Nilsson E."/>
            <person name="Simone D."/>
            <person name="Lopez-Fernandez M."/>
            <person name="Wu X."/>
            <person name="de Brujin I."/>
            <person name="Lundin D."/>
            <person name="Andersson A."/>
            <person name="Bertilsson S."/>
            <person name="Dopson M."/>
        </authorList>
    </citation>
    <scope>NUCLEOTIDE SEQUENCE</scope>
    <source>
        <strain evidence="2">TM448A00620</strain>
    </source>
</reference>
<dbReference type="Gene3D" id="1.10.238.160">
    <property type="match status" value="1"/>
</dbReference>
<sequence>MKNKNAKILNGGFKMEKLIGINDLAQLLGAKKQTIYKWVHEKYLPFHKIGGMVRFRESEINAWIDQGNKKRSGKGEV</sequence>
<organism evidence="2">
    <name type="scientific">viral metagenome</name>
    <dbReference type="NCBI Taxonomy" id="1070528"/>
    <lineage>
        <taxon>unclassified sequences</taxon>
        <taxon>metagenomes</taxon>
        <taxon>organismal metagenomes</taxon>
    </lineage>
</organism>
<protein>
    <submittedName>
        <fullName evidence="2">Putative DNA binding, helix-turn-helix domain containing protein</fullName>
    </submittedName>
</protein>
<dbReference type="SUPFAM" id="SSF46955">
    <property type="entry name" value="Putative DNA-binding domain"/>
    <property type="match status" value="1"/>
</dbReference>